<keyword evidence="3" id="KW-1185">Reference proteome</keyword>
<accession>A0A6A5QK94</accession>
<protein>
    <submittedName>
        <fullName evidence="2">Uncharacterized protein</fullName>
    </submittedName>
</protein>
<feature type="region of interest" description="Disordered" evidence="1">
    <location>
        <begin position="45"/>
        <end position="66"/>
    </location>
</feature>
<proteinExistence type="predicted"/>
<sequence>MQRGSLALATPVVVPCLGATTWRLHVIFTSHLRQQTRAVARLLTQKQTGRKRQSYPASARQPPATVTTKSSWAQCWEGYVAGHSDCTLPIAPRPPIYSSASFRKTSCASASRAQTTLDAPSVGHVGPAFLIPTSSR</sequence>
<evidence type="ECO:0000313" key="3">
    <source>
        <dbReference type="Proteomes" id="UP000800096"/>
    </source>
</evidence>
<gene>
    <name evidence="2" type="ORF">BDU57DRAFT_206377</name>
</gene>
<evidence type="ECO:0000256" key="1">
    <source>
        <dbReference type="SAM" id="MobiDB-lite"/>
    </source>
</evidence>
<dbReference type="AlphaFoldDB" id="A0A6A5QK94"/>
<dbReference type="Proteomes" id="UP000800096">
    <property type="component" value="Unassembled WGS sequence"/>
</dbReference>
<reference evidence="2" key="1">
    <citation type="journal article" date="2020" name="Stud. Mycol.">
        <title>101 Dothideomycetes genomes: a test case for predicting lifestyles and emergence of pathogens.</title>
        <authorList>
            <person name="Haridas S."/>
            <person name="Albert R."/>
            <person name="Binder M."/>
            <person name="Bloem J."/>
            <person name="Labutti K."/>
            <person name="Salamov A."/>
            <person name="Andreopoulos B."/>
            <person name="Baker S."/>
            <person name="Barry K."/>
            <person name="Bills G."/>
            <person name="Bluhm B."/>
            <person name="Cannon C."/>
            <person name="Castanera R."/>
            <person name="Culley D."/>
            <person name="Daum C."/>
            <person name="Ezra D."/>
            <person name="Gonzalez J."/>
            <person name="Henrissat B."/>
            <person name="Kuo A."/>
            <person name="Liang C."/>
            <person name="Lipzen A."/>
            <person name="Lutzoni F."/>
            <person name="Magnuson J."/>
            <person name="Mondo S."/>
            <person name="Nolan M."/>
            <person name="Ohm R."/>
            <person name="Pangilinan J."/>
            <person name="Park H.-J."/>
            <person name="Ramirez L."/>
            <person name="Alfaro M."/>
            <person name="Sun H."/>
            <person name="Tritt A."/>
            <person name="Yoshinaga Y."/>
            <person name="Zwiers L.-H."/>
            <person name="Turgeon B."/>
            <person name="Goodwin S."/>
            <person name="Spatafora J."/>
            <person name="Crous P."/>
            <person name="Grigoriev I."/>
        </authorList>
    </citation>
    <scope>NUCLEOTIDE SEQUENCE</scope>
    <source>
        <strain evidence="2">HMLAC05119</strain>
    </source>
</reference>
<organism evidence="2 3">
    <name type="scientific">Ampelomyces quisqualis</name>
    <name type="common">Powdery mildew agent</name>
    <dbReference type="NCBI Taxonomy" id="50730"/>
    <lineage>
        <taxon>Eukaryota</taxon>
        <taxon>Fungi</taxon>
        <taxon>Dikarya</taxon>
        <taxon>Ascomycota</taxon>
        <taxon>Pezizomycotina</taxon>
        <taxon>Dothideomycetes</taxon>
        <taxon>Pleosporomycetidae</taxon>
        <taxon>Pleosporales</taxon>
        <taxon>Pleosporineae</taxon>
        <taxon>Phaeosphaeriaceae</taxon>
        <taxon>Ampelomyces</taxon>
    </lineage>
</organism>
<name>A0A6A5QK94_AMPQU</name>
<evidence type="ECO:0000313" key="2">
    <source>
        <dbReference type="EMBL" id="KAF1915802.1"/>
    </source>
</evidence>
<dbReference type="EMBL" id="ML979135">
    <property type="protein sequence ID" value="KAF1915802.1"/>
    <property type="molecule type" value="Genomic_DNA"/>
</dbReference>